<dbReference type="Pfam" id="PF00583">
    <property type="entry name" value="Acetyltransf_1"/>
    <property type="match status" value="1"/>
</dbReference>
<feature type="domain" description="N-acetyltransferase" evidence="2">
    <location>
        <begin position="50"/>
        <end position="206"/>
    </location>
</feature>
<keyword evidence="3" id="KW-0808">Transferase</keyword>
<keyword evidence="4" id="KW-1185">Reference proteome</keyword>
<dbReference type="GO" id="GO:0016746">
    <property type="term" value="F:acyltransferase activity"/>
    <property type="evidence" value="ECO:0007669"/>
    <property type="project" value="UniProtKB-KW"/>
</dbReference>
<comment type="caution">
    <text evidence="3">The sequence shown here is derived from an EMBL/GenBank/DDBJ whole genome shotgun (WGS) entry which is preliminary data.</text>
</comment>
<gene>
    <name evidence="3" type="ORF">ACFQ4Y_08595</name>
</gene>
<reference evidence="4" key="1">
    <citation type="journal article" date="2019" name="Int. J. Syst. Evol. Microbiol.">
        <title>The Global Catalogue of Microorganisms (GCM) 10K type strain sequencing project: providing services to taxonomists for standard genome sequencing and annotation.</title>
        <authorList>
            <consortium name="The Broad Institute Genomics Platform"/>
            <consortium name="The Broad Institute Genome Sequencing Center for Infectious Disease"/>
            <person name="Wu L."/>
            <person name="Ma J."/>
        </authorList>
    </citation>
    <scope>NUCLEOTIDE SEQUENCE [LARGE SCALE GENOMIC DNA]</scope>
    <source>
        <strain evidence="4">S1</strain>
    </source>
</reference>
<feature type="region of interest" description="Disordered" evidence="1">
    <location>
        <begin position="1"/>
        <end position="45"/>
    </location>
</feature>
<organism evidence="3 4">
    <name type="scientific">Kroppenstedtia sanguinis</name>
    <dbReference type="NCBI Taxonomy" id="1380684"/>
    <lineage>
        <taxon>Bacteria</taxon>
        <taxon>Bacillati</taxon>
        <taxon>Bacillota</taxon>
        <taxon>Bacilli</taxon>
        <taxon>Bacillales</taxon>
        <taxon>Thermoactinomycetaceae</taxon>
        <taxon>Kroppenstedtia</taxon>
    </lineage>
</organism>
<sequence length="206" mass="23954">MSTYDERHRLLVESATDKRRTDAENSEDPRHKTSKNSSRRQSLEKSTISFQIRPLRPSDYPAVISVLNLWWGGRHITDLLPQLFFHHFHHTSLIIEKAREPVAFLVGFVSPARSEEAYIHFVGVHPDYRRRGLAKHLYHHFFATVSKEGCRKVRCLTSPTNSRSIQFHTRLGFQLTPSKTLQDGIPVHKNYDGPGRDRVLFEKELE</sequence>
<dbReference type="CDD" id="cd04301">
    <property type="entry name" value="NAT_SF"/>
    <property type="match status" value="1"/>
</dbReference>
<feature type="compositionally biased region" description="Basic and acidic residues" evidence="1">
    <location>
        <begin position="1"/>
        <end position="31"/>
    </location>
</feature>
<evidence type="ECO:0000259" key="2">
    <source>
        <dbReference type="PROSITE" id="PS51186"/>
    </source>
</evidence>
<dbReference type="RefSeq" id="WP_380164586.1">
    <property type="nucleotide sequence ID" value="NZ_JBHTNU010000006.1"/>
</dbReference>
<evidence type="ECO:0000313" key="4">
    <source>
        <dbReference type="Proteomes" id="UP001597282"/>
    </source>
</evidence>
<dbReference type="EMBL" id="JBHTNU010000006">
    <property type="protein sequence ID" value="MFD1426995.1"/>
    <property type="molecule type" value="Genomic_DNA"/>
</dbReference>
<dbReference type="SUPFAM" id="SSF55729">
    <property type="entry name" value="Acyl-CoA N-acyltransferases (Nat)"/>
    <property type="match status" value="1"/>
</dbReference>
<evidence type="ECO:0000256" key="1">
    <source>
        <dbReference type="SAM" id="MobiDB-lite"/>
    </source>
</evidence>
<evidence type="ECO:0000313" key="3">
    <source>
        <dbReference type="EMBL" id="MFD1426995.1"/>
    </source>
</evidence>
<dbReference type="PANTHER" id="PTHR43072">
    <property type="entry name" value="N-ACETYLTRANSFERASE"/>
    <property type="match status" value="1"/>
</dbReference>
<name>A0ABW4CBS7_9BACL</name>
<dbReference type="PANTHER" id="PTHR43072:SF36">
    <property type="entry name" value="RIBOSOMAL-PROTEIN-ALANINE ACETYLTRANSFERASE"/>
    <property type="match status" value="1"/>
</dbReference>
<protein>
    <submittedName>
        <fullName evidence="3">GNAT family N-acetyltransferase</fullName>
        <ecNumber evidence="3">2.3.-.-</ecNumber>
    </submittedName>
</protein>
<dbReference type="Proteomes" id="UP001597282">
    <property type="component" value="Unassembled WGS sequence"/>
</dbReference>
<dbReference type="InterPro" id="IPR016181">
    <property type="entry name" value="Acyl_CoA_acyltransferase"/>
</dbReference>
<dbReference type="PROSITE" id="PS51186">
    <property type="entry name" value="GNAT"/>
    <property type="match status" value="1"/>
</dbReference>
<dbReference type="InterPro" id="IPR000182">
    <property type="entry name" value="GNAT_dom"/>
</dbReference>
<dbReference type="EC" id="2.3.-.-" evidence="3"/>
<proteinExistence type="predicted"/>
<keyword evidence="3" id="KW-0012">Acyltransferase</keyword>
<accession>A0ABW4CBS7</accession>
<dbReference type="Gene3D" id="3.40.630.30">
    <property type="match status" value="1"/>
</dbReference>